<comment type="caution">
    <text evidence="1">The sequence shown here is derived from an EMBL/GenBank/DDBJ whole genome shotgun (WGS) entry which is preliminary data.</text>
</comment>
<keyword evidence="2" id="KW-1185">Reference proteome</keyword>
<dbReference type="EMBL" id="LGSP01000058">
    <property type="protein sequence ID" value="KNE80144.1"/>
    <property type="molecule type" value="Genomic_DNA"/>
</dbReference>
<evidence type="ECO:0000313" key="2">
    <source>
        <dbReference type="Proteomes" id="UP000037185"/>
    </source>
</evidence>
<organism evidence="1 2">
    <name type="scientific">Streptomyces fradiae</name>
    <name type="common">Streptomyces roseoflavus</name>
    <dbReference type="NCBI Taxonomy" id="1906"/>
    <lineage>
        <taxon>Bacteria</taxon>
        <taxon>Bacillati</taxon>
        <taxon>Actinomycetota</taxon>
        <taxon>Actinomycetes</taxon>
        <taxon>Kitasatosporales</taxon>
        <taxon>Streptomycetaceae</taxon>
        <taxon>Streptomyces</taxon>
    </lineage>
</organism>
<evidence type="ECO:0000313" key="1">
    <source>
        <dbReference type="EMBL" id="KNE80144.1"/>
    </source>
</evidence>
<protein>
    <submittedName>
        <fullName evidence="1">Uncharacterized protein</fullName>
    </submittedName>
</protein>
<reference evidence="1" key="1">
    <citation type="submission" date="2015-07" db="EMBL/GenBank/DDBJ databases">
        <title>Draft genome sequence of Streptomyces fradiae, a resistant strain to nitron-oligomycin.</title>
        <authorList>
            <person name="Vatlin A.A."/>
            <person name="Bekker O.B."/>
            <person name="Danilenko V.N."/>
        </authorList>
    </citation>
    <scope>NUCLEOTIDE SEQUENCE</scope>
    <source>
        <strain evidence="1">Olg1-1</strain>
    </source>
</reference>
<name>A0ACC4W6D1_STRFR</name>
<gene>
    <name evidence="1" type="ORF">ADZ36_23690</name>
</gene>
<accession>A0ACC4W6D1</accession>
<dbReference type="Proteomes" id="UP000037185">
    <property type="component" value="Unassembled WGS sequence"/>
</dbReference>
<sequence length="142" mass="15168">MRGPRRPYRAALLNQKGTSPRQMAVLLTTDGVTKTHYGTDAETVDRLAAVTTGMYSLASGAGQHLNCDGRVRQVIAELNGLMLYISAAGDGSRLLVVADTPADPAAIGYEMADLRKKVAAHLATPARNTSREAQAEERTGTW</sequence>
<proteinExistence type="predicted"/>